<organism evidence="5 6">
    <name type="scientific">Paenibacillus lutrae</name>
    <dbReference type="NCBI Taxonomy" id="2078573"/>
    <lineage>
        <taxon>Bacteria</taxon>
        <taxon>Bacillati</taxon>
        <taxon>Bacillota</taxon>
        <taxon>Bacilli</taxon>
        <taxon>Bacillales</taxon>
        <taxon>Paenibacillaceae</taxon>
        <taxon>Paenibacillus</taxon>
    </lineage>
</organism>
<keyword evidence="3 5" id="KW-0418">Kinase</keyword>
<dbReference type="PANTHER" id="PTHR43320">
    <property type="entry name" value="SUGAR KINASE"/>
    <property type="match status" value="1"/>
</dbReference>
<dbReference type="SUPFAM" id="SSF53613">
    <property type="entry name" value="Ribokinase-like"/>
    <property type="match status" value="1"/>
</dbReference>
<dbReference type="InterPro" id="IPR011611">
    <property type="entry name" value="PfkB_dom"/>
</dbReference>
<accession>A0A7X3FFC2</accession>
<dbReference type="InterPro" id="IPR029056">
    <property type="entry name" value="Ribokinase-like"/>
</dbReference>
<dbReference type="EMBL" id="RHLK01000002">
    <property type="protein sequence ID" value="MVO98663.1"/>
    <property type="molecule type" value="Genomic_DNA"/>
</dbReference>
<feature type="domain" description="Carbohydrate kinase PfkB" evidence="4">
    <location>
        <begin position="15"/>
        <end position="310"/>
    </location>
</feature>
<dbReference type="Pfam" id="PF00294">
    <property type="entry name" value="PfkB"/>
    <property type="match status" value="1"/>
</dbReference>
<comment type="caution">
    <text evidence="5">The sequence shown here is derived from an EMBL/GenBank/DDBJ whole genome shotgun (WGS) entry which is preliminary data.</text>
</comment>
<sequence length="326" mass="35043">MDKRQCDVSPGTGPDIVTFGESMALLMPETGKGIEYSPQLNTTFGGAESNVAIGLARLGHHAGWFGQLGHDPFGRMVLKKIRGEGVDVSRAKLLESAPTGLMLREAVAGKTSVYYYRRFSAMSKMRPEDLDEAYIAQAQILHITGITPALSESCLATVKAAVRIAKRHGVKVCFDPNLRLKLWGIERAREALLSLAGDADYFLPGLDELKLLYQTEDFDEIISKLGRLSAVSVVKGGDEESYLVEKGRVTAVPFVKAERVVDTVGAGDGFCAGFLSAIVQGSGHLEAVKLGSLLGSLVVQAPGDWEGLPTREEIDAVLQGSGHIER</sequence>
<name>A0A7X3FFC2_9BACL</name>
<dbReference type="PANTHER" id="PTHR43320:SF2">
    <property type="entry name" value="2-DEHYDRO-3-DEOXYGLUCONOKINASE_2-DEHYDRO-3-DEOXYGALACTONOKINASE"/>
    <property type="match status" value="1"/>
</dbReference>
<keyword evidence="2" id="KW-0808">Transferase</keyword>
<dbReference type="InterPro" id="IPR052700">
    <property type="entry name" value="Carb_kinase_PfkB-like"/>
</dbReference>
<evidence type="ECO:0000256" key="1">
    <source>
        <dbReference type="ARBA" id="ARBA00010688"/>
    </source>
</evidence>
<proteinExistence type="inferred from homology"/>
<reference evidence="5 6" key="1">
    <citation type="journal article" date="2019" name="Microorganisms">
        <title>Paenibacillus lutrae sp. nov., A Chitinolytic Species Isolated from A River Otter in Castril Natural Park, Granada, Spain.</title>
        <authorList>
            <person name="Rodriguez M."/>
            <person name="Reina J.C."/>
            <person name="Bejar V."/>
            <person name="Llamas I."/>
        </authorList>
    </citation>
    <scope>NUCLEOTIDE SEQUENCE [LARGE SCALE GENOMIC DNA]</scope>
    <source>
        <strain evidence="5 6">N10</strain>
    </source>
</reference>
<evidence type="ECO:0000256" key="3">
    <source>
        <dbReference type="ARBA" id="ARBA00022777"/>
    </source>
</evidence>
<dbReference type="RefSeq" id="WP_157333780.1">
    <property type="nucleotide sequence ID" value="NZ_RHLK01000002.1"/>
</dbReference>
<keyword evidence="6" id="KW-1185">Reference proteome</keyword>
<dbReference type="PROSITE" id="PS00584">
    <property type="entry name" value="PFKB_KINASES_2"/>
    <property type="match status" value="1"/>
</dbReference>
<dbReference type="AlphaFoldDB" id="A0A7X3FFC2"/>
<comment type="similarity">
    <text evidence="1">Belongs to the carbohydrate kinase PfkB family.</text>
</comment>
<evidence type="ECO:0000259" key="4">
    <source>
        <dbReference type="Pfam" id="PF00294"/>
    </source>
</evidence>
<evidence type="ECO:0000313" key="5">
    <source>
        <dbReference type="EMBL" id="MVO98663.1"/>
    </source>
</evidence>
<dbReference type="InterPro" id="IPR002173">
    <property type="entry name" value="Carboh/pur_kinase_PfkB_CS"/>
</dbReference>
<dbReference type="OrthoDB" id="9813569at2"/>
<dbReference type="CDD" id="cd01166">
    <property type="entry name" value="KdgK"/>
    <property type="match status" value="1"/>
</dbReference>
<gene>
    <name evidence="5" type="ORF">EDM21_03860</name>
</gene>
<evidence type="ECO:0000313" key="6">
    <source>
        <dbReference type="Proteomes" id="UP000490800"/>
    </source>
</evidence>
<dbReference type="GO" id="GO:0016301">
    <property type="term" value="F:kinase activity"/>
    <property type="evidence" value="ECO:0007669"/>
    <property type="project" value="UniProtKB-KW"/>
</dbReference>
<evidence type="ECO:0000256" key="2">
    <source>
        <dbReference type="ARBA" id="ARBA00022679"/>
    </source>
</evidence>
<protein>
    <submittedName>
        <fullName evidence="5">Sugar kinase</fullName>
    </submittedName>
</protein>
<dbReference type="Gene3D" id="3.40.1190.20">
    <property type="match status" value="1"/>
</dbReference>
<dbReference type="Proteomes" id="UP000490800">
    <property type="component" value="Unassembled WGS sequence"/>
</dbReference>